<evidence type="ECO:0000256" key="1">
    <source>
        <dbReference type="SAM" id="MobiDB-lite"/>
    </source>
</evidence>
<dbReference type="Proteomes" id="UP000326202">
    <property type="component" value="Chromosome"/>
</dbReference>
<protein>
    <recommendedName>
        <fullName evidence="2">Ribbon-helix-helix domain-containing protein</fullName>
    </recommendedName>
</protein>
<dbReference type="OrthoDB" id="8479603at2"/>
<gene>
    <name evidence="3" type="ORF">FRZ44_45040</name>
</gene>
<sequence length="100" mass="11161">MTIDLSRRRPQVRNIKLAGRRTSLRLEPEFWDALDEIVTRERSSLSALCERIKGRRAAANLTAAVRLFVLRYFRGASTEAGHRGAGHGRAASRGSRNGTL</sequence>
<dbReference type="InterPro" id="IPR027373">
    <property type="entry name" value="RHH_dom"/>
</dbReference>
<proteinExistence type="predicted"/>
<evidence type="ECO:0000259" key="2">
    <source>
        <dbReference type="Pfam" id="PF13467"/>
    </source>
</evidence>
<organism evidence="3 4">
    <name type="scientific">Hypericibacter terrae</name>
    <dbReference type="NCBI Taxonomy" id="2602015"/>
    <lineage>
        <taxon>Bacteria</taxon>
        <taxon>Pseudomonadati</taxon>
        <taxon>Pseudomonadota</taxon>
        <taxon>Alphaproteobacteria</taxon>
        <taxon>Rhodospirillales</taxon>
        <taxon>Dongiaceae</taxon>
        <taxon>Hypericibacter</taxon>
    </lineage>
</organism>
<reference evidence="3 4" key="1">
    <citation type="submission" date="2019-08" db="EMBL/GenBank/DDBJ databases">
        <title>Hyperibacter terrae gen. nov., sp. nov. and Hyperibacter viscosus sp. nov., two new members in the family Rhodospirillaceae isolated from the rhizosphere of Hypericum perforatum.</title>
        <authorList>
            <person name="Noviana Z."/>
        </authorList>
    </citation>
    <scope>NUCLEOTIDE SEQUENCE [LARGE SCALE GENOMIC DNA]</scope>
    <source>
        <strain evidence="3 4">R5913</strain>
    </source>
</reference>
<evidence type="ECO:0000313" key="4">
    <source>
        <dbReference type="Proteomes" id="UP000326202"/>
    </source>
</evidence>
<dbReference type="InterPro" id="IPR038268">
    <property type="entry name" value="RHH_sf"/>
</dbReference>
<feature type="compositionally biased region" description="Low complexity" evidence="1">
    <location>
        <begin position="88"/>
        <end position="100"/>
    </location>
</feature>
<dbReference type="KEGG" id="htq:FRZ44_45040"/>
<keyword evidence="4" id="KW-1185">Reference proteome</keyword>
<dbReference type="Pfam" id="PF13467">
    <property type="entry name" value="RHH_4"/>
    <property type="match status" value="1"/>
</dbReference>
<name>A0A5J6MPW6_9PROT</name>
<dbReference type="RefSeq" id="WP_151179279.1">
    <property type="nucleotide sequence ID" value="NZ_CP042906.1"/>
</dbReference>
<feature type="region of interest" description="Disordered" evidence="1">
    <location>
        <begin position="79"/>
        <end position="100"/>
    </location>
</feature>
<accession>A0A5J6MPW6</accession>
<dbReference type="EMBL" id="CP042906">
    <property type="protein sequence ID" value="QEX19191.1"/>
    <property type="molecule type" value="Genomic_DNA"/>
</dbReference>
<feature type="domain" description="Ribbon-helix-helix" evidence="2">
    <location>
        <begin position="11"/>
        <end position="73"/>
    </location>
</feature>
<dbReference type="AlphaFoldDB" id="A0A5J6MPW6"/>
<dbReference type="Gene3D" id="1.10.3990.20">
    <property type="entry name" value="protein bp1543"/>
    <property type="match status" value="1"/>
</dbReference>
<evidence type="ECO:0000313" key="3">
    <source>
        <dbReference type="EMBL" id="QEX19191.1"/>
    </source>
</evidence>